<name>A0AB34I6Y6_ESCRO</name>
<feature type="region of interest" description="Disordered" evidence="1">
    <location>
        <begin position="133"/>
        <end position="202"/>
    </location>
</feature>
<evidence type="ECO:0000313" key="3">
    <source>
        <dbReference type="Proteomes" id="UP001159641"/>
    </source>
</evidence>
<protein>
    <submittedName>
        <fullName evidence="2">Uncharacterized protein</fullName>
    </submittedName>
</protein>
<sequence length="262" mass="27873">MLVDRDGLSVTHLDAREQVGGCPMGQRQHDLTFPAILPTGPRPLQILAWALDPRSTNTPVPSFGQGCLLPGLGVLKESGRLGPTRQQLRFGDKTRRRERAGAFLPEMAGLTAAALRPGALLLLLCILHPSQPGGGWTDGRTRGRSSPPASSRGSQAGAPQPLDTWNRPSRQPAALSRNLSHNRPTTQGGPKPAPASAAPRGLMGPALSWGISRYGGRQHAGEGPTRSRRVCGHRQFAHLWTCRVCTCALGAGDLGWGPAQRQ</sequence>
<gene>
    <name evidence="2" type="ORF">J1605_016558</name>
</gene>
<accession>A0AB34I6Y6</accession>
<feature type="compositionally biased region" description="Low complexity" evidence="1">
    <location>
        <begin position="144"/>
        <end position="160"/>
    </location>
</feature>
<evidence type="ECO:0000313" key="2">
    <source>
        <dbReference type="EMBL" id="KAJ8798755.1"/>
    </source>
</evidence>
<reference evidence="2 3" key="1">
    <citation type="submission" date="2022-11" db="EMBL/GenBank/DDBJ databases">
        <title>Whole genome sequence of Eschrichtius robustus ER-17-0199.</title>
        <authorList>
            <person name="Bruniche-Olsen A."/>
            <person name="Black A.N."/>
            <person name="Fields C.J."/>
            <person name="Walden K."/>
            <person name="Dewoody J.A."/>
        </authorList>
    </citation>
    <scope>NUCLEOTIDE SEQUENCE [LARGE SCALE GENOMIC DNA]</scope>
    <source>
        <strain evidence="2">ER-17-0199</strain>
        <tissue evidence="2">Blubber</tissue>
    </source>
</reference>
<feature type="compositionally biased region" description="Polar residues" evidence="1">
    <location>
        <begin position="177"/>
        <end position="188"/>
    </location>
</feature>
<comment type="caution">
    <text evidence="2">The sequence shown here is derived from an EMBL/GenBank/DDBJ whole genome shotgun (WGS) entry which is preliminary data.</text>
</comment>
<dbReference type="AlphaFoldDB" id="A0AB34I6Y6"/>
<organism evidence="2 3">
    <name type="scientific">Eschrichtius robustus</name>
    <name type="common">California gray whale</name>
    <name type="synonym">Eschrichtius gibbosus</name>
    <dbReference type="NCBI Taxonomy" id="9764"/>
    <lineage>
        <taxon>Eukaryota</taxon>
        <taxon>Metazoa</taxon>
        <taxon>Chordata</taxon>
        <taxon>Craniata</taxon>
        <taxon>Vertebrata</taxon>
        <taxon>Euteleostomi</taxon>
        <taxon>Mammalia</taxon>
        <taxon>Eutheria</taxon>
        <taxon>Laurasiatheria</taxon>
        <taxon>Artiodactyla</taxon>
        <taxon>Whippomorpha</taxon>
        <taxon>Cetacea</taxon>
        <taxon>Mysticeti</taxon>
        <taxon>Eschrichtiidae</taxon>
        <taxon>Eschrichtius</taxon>
    </lineage>
</organism>
<keyword evidence="3" id="KW-1185">Reference proteome</keyword>
<dbReference type="EMBL" id="JAIQCJ010000020">
    <property type="protein sequence ID" value="KAJ8798755.1"/>
    <property type="molecule type" value="Genomic_DNA"/>
</dbReference>
<dbReference type="Proteomes" id="UP001159641">
    <property type="component" value="Unassembled WGS sequence"/>
</dbReference>
<proteinExistence type="predicted"/>
<evidence type="ECO:0000256" key="1">
    <source>
        <dbReference type="SAM" id="MobiDB-lite"/>
    </source>
</evidence>